<dbReference type="Proteomes" id="UP000663846">
    <property type="component" value="Unassembled WGS sequence"/>
</dbReference>
<organism evidence="1 2">
    <name type="scientific">Rhizoctonia solani</name>
    <dbReference type="NCBI Taxonomy" id="456999"/>
    <lineage>
        <taxon>Eukaryota</taxon>
        <taxon>Fungi</taxon>
        <taxon>Dikarya</taxon>
        <taxon>Basidiomycota</taxon>
        <taxon>Agaricomycotina</taxon>
        <taxon>Agaricomycetes</taxon>
        <taxon>Cantharellales</taxon>
        <taxon>Ceratobasidiaceae</taxon>
        <taxon>Rhizoctonia</taxon>
    </lineage>
</organism>
<comment type="caution">
    <text evidence="1">The sequence shown here is derived from an EMBL/GenBank/DDBJ whole genome shotgun (WGS) entry which is preliminary data.</text>
</comment>
<proteinExistence type="predicted"/>
<sequence length="464" mass="51950">MERLGMYDEPESLDIEWMGSLASNGLQAAGVLPVTQLPDFSPSKQSKNRLVSNSLADWRFCGFRGRQCRVLLPVLIGEQESKAQLHLQQSASFSKEIAFMLTGAFGAVAILARSLDLVLVLPNMHKARFGACARNKFEDYYQPESLTELGVRVATYAAFQKWVATRRLAPKVQVVEIGTRGRSSGESKSIAELGDVSNGPSWRRCLSKSTSRLDFTKLKIQLAQSSTRSTELVEFGERMIETLRLTVEDEETQVYALDWNMRHLIFKEATPHYLAYSKGILNYAEKLLDKAGPTVVVQWRMESVRPENLLGCSSGLIALLHLTLTQSEHTDVNTVYFATDYPLEGTGARHSGTFRDVGDQHHTAILEFLNAFQPGGLLEAYRLTYQTELSRAVEYDKGLLENDFGFLGIVDKLFSQRAELFISGSSGDCARNSSFTKQIVDARRGSHNHTKVRNDALFFKRINI</sequence>
<protein>
    <submittedName>
        <fullName evidence="1">Uncharacterized protein</fullName>
    </submittedName>
</protein>
<dbReference type="Gene3D" id="3.40.50.11350">
    <property type="match status" value="1"/>
</dbReference>
<evidence type="ECO:0000313" key="1">
    <source>
        <dbReference type="EMBL" id="CAE6434261.1"/>
    </source>
</evidence>
<evidence type="ECO:0000313" key="2">
    <source>
        <dbReference type="Proteomes" id="UP000663846"/>
    </source>
</evidence>
<dbReference type="EMBL" id="CAJMWS010000329">
    <property type="protein sequence ID" value="CAE6434261.1"/>
    <property type="molecule type" value="Genomic_DNA"/>
</dbReference>
<reference evidence="1" key="1">
    <citation type="submission" date="2021-01" db="EMBL/GenBank/DDBJ databases">
        <authorList>
            <person name="Kaushik A."/>
        </authorList>
    </citation>
    <scope>NUCLEOTIDE SEQUENCE</scope>
    <source>
        <strain evidence="1">AG1-1C</strain>
    </source>
</reference>
<dbReference type="AlphaFoldDB" id="A0A8H3ASC9"/>
<name>A0A8H3ASC9_9AGAM</name>
<accession>A0A8H3ASC9</accession>
<gene>
    <name evidence="1" type="ORF">RDB_LOCUS112948</name>
</gene>